<name>A0A1H4JKE7_9MICO</name>
<dbReference type="SUPFAM" id="SSF161098">
    <property type="entry name" value="MetI-like"/>
    <property type="match status" value="1"/>
</dbReference>
<evidence type="ECO:0000313" key="11">
    <source>
        <dbReference type="Proteomes" id="UP000183750"/>
    </source>
</evidence>
<dbReference type="OrthoDB" id="2063054at2"/>
<evidence type="ECO:0000313" key="10">
    <source>
        <dbReference type="EMBL" id="SEB46336.1"/>
    </source>
</evidence>
<keyword evidence="11" id="KW-1185">Reference proteome</keyword>
<organism evidence="10 11">
    <name type="scientific">Microbacterium hydrocarbonoxydans</name>
    <dbReference type="NCBI Taxonomy" id="273678"/>
    <lineage>
        <taxon>Bacteria</taxon>
        <taxon>Bacillati</taxon>
        <taxon>Actinomycetota</taxon>
        <taxon>Actinomycetes</taxon>
        <taxon>Micrococcales</taxon>
        <taxon>Microbacteriaceae</taxon>
        <taxon>Microbacterium</taxon>
    </lineage>
</organism>
<feature type="transmembrane region" description="Helical" evidence="7">
    <location>
        <begin position="177"/>
        <end position="194"/>
    </location>
</feature>
<feature type="transmembrane region" description="Helical" evidence="7">
    <location>
        <begin position="276"/>
        <end position="298"/>
    </location>
</feature>
<dbReference type="GO" id="GO:0005886">
    <property type="term" value="C:plasma membrane"/>
    <property type="evidence" value="ECO:0007669"/>
    <property type="project" value="UniProtKB-SubCell"/>
</dbReference>
<evidence type="ECO:0000256" key="8">
    <source>
        <dbReference type="SAM" id="MobiDB-lite"/>
    </source>
</evidence>
<evidence type="ECO:0000256" key="1">
    <source>
        <dbReference type="ARBA" id="ARBA00004651"/>
    </source>
</evidence>
<comment type="subcellular location">
    <subcellularLocation>
        <location evidence="1 7">Cell membrane</location>
        <topology evidence="1 7">Multi-pass membrane protein</topology>
    </subcellularLocation>
</comment>
<dbReference type="Proteomes" id="UP000183750">
    <property type="component" value="Unassembled WGS sequence"/>
</dbReference>
<keyword evidence="6 7" id="KW-0472">Membrane</keyword>
<dbReference type="Gene3D" id="1.10.3720.10">
    <property type="entry name" value="MetI-like"/>
    <property type="match status" value="1"/>
</dbReference>
<dbReference type="GO" id="GO:0055085">
    <property type="term" value="P:transmembrane transport"/>
    <property type="evidence" value="ECO:0007669"/>
    <property type="project" value="InterPro"/>
</dbReference>
<sequence>MTLQTPPLTAPPGPATDSTIAITAPGYRSRGRGGPRADRARRRVGSTALHVVLIVAGIGMVFPFVWMLLTSFKTLPQLLQNPLEFLPSPWTFDNYTQAWNAVPFGQAYLNSAYIAILVVVGTLITASMAGYAFARIRFRGSRVLFIVFLATQMIPKQVTLIPFYLLMSNLGWVDSHLALIVPGIIANPFAVFLMRQFVLALPKELEEAAIVDGAGRWRIFWSVVLPNLRPGLAALSIIVALDVWNAFLFPLVLLNSPDLFTVPLLLNAFESQQGSVNYGLVMAASAIATVPMLIVFVIGQRKILNSMAASGLGGR</sequence>
<dbReference type="InterPro" id="IPR000515">
    <property type="entry name" value="MetI-like"/>
</dbReference>
<feature type="transmembrane region" description="Helical" evidence="7">
    <location>
        <begin position="48"/>
        <end position="69"/>
    </location>
</feature>
<dbReference type="PROSITE" id="PS50928">
    <property type="entry name" value="ABC_TM1"/>
    <property type="match status" value="1"/>
</dbReference>
<gene>
    <name evidence="10" type="ORF">SAMN04489807_0865</name>
</gene>
<evidence type="ECO:0000256" key="2">
    <source>
        <dbReference type="ARBA" id="ARBA00022448"/>
    </source>
</evidence>
<feature type="transmembrane region" description="Helical" evidence="7">
    <location>
        <begin position="143"/>
        <end position="165"/>
    </location>
</feature>
<evidence type="ECO:0000256" key="7">
    <source>
        <dbReference type="RuleBase" id="RU363032"/>
    </source>
</evidence>
<keyword evidence="5 7" id="KW-1133">Transmembrane helix</keyword>
<reference evidence="11" key="1">
    <citation type="submission" date="2016-10" db="EMBL/GenBank/DDBJ databases">
        <authorList>
            <person name="Varghese N."/>
            <person name="Submissions S."/>
        </authorList>
    </citation>
    <scope>NUCLEOTIDE SEQUENCE [LARGE SCALE GENOMIC DNA]</scope>
    <source>
        <strain evidence="11">DSM 16089</strain>
    </source>
</reference>
<dbReference type="AlphaFoldDB" id="A0A1H4JKE7"/>
<comment type="similarity">
    <text evidence="7">Belongs to the binding-protein-dependent transport system permease family.</text>
</comment>
<dbReference type="EMBL" id="FNSQ01000005">
    <property type="protein sequence ID" value="SEB46336.1"/>
    <property type="molecule type" value="Genomic_DNA"/>
</dbReference>
<keyword evidence="2 7" id="KW-0813">Transport</keyword>
<evidence type="ECO:0000256" key="6">
    <source>
        <dbReference type="ARBA" id="ARBA00023136"/>
    </source>
</evidence>
<dbReference type="Pfam" id="PF00528">
    <property type="entry name" value="BPD_transp_1"/>
    <property type="match status" value="1"/>
</dbReference>
<dbReference type="PANTHER" id="PTHR43744">
    <property type="entry name" value="ABC TRANSPORTER PERMEASE PROTEIN MG189-RELATED-RELATED"/>
    <property type="match status" value="1"/>
</dbReference>
<proteinExistence type="inferred from homology"/>
<feature type="domain" description="ABC transmembrane type-1" evidence="9">
    <location>
        <begin position="108"/>
        <end position="299"/>
    </location>
</feature>
<feature type="region of interest" description="Disordered" evidence="8">
    <location>
        <begin position="1"/>
        <end position="39"/>
    </location>
</feature>
<evidence type="ECO:0000256" key="3">
    <source>
        <dbReference type="ARBA" id="ARBA00022475"/>
    </source>
</evidence>
<dbReference type="InterPro" id="IPR035906">
    <property type="entry name" value="MetI-like_sf"/>
</dbReference>
<feature type="compositionally biased region" description="Basic residues" evidence="8">
    <location>
        <begin position="29"/>
        <end position="39"/>
    </location>
</feature>
<feature type="transmembrane region" description="Helical" evidence="7">
    <location>
        <begin position="112"/>
        <end position="134"/>
    </location>
</feature>
<dbReference type="CDD" id="cd06261">
    <property type="entry name" value="TM_PBP2"/>
    <property type="match status" value="1"/>
</dbReference>
<accession>A0A1H4JKE7</accession>
<protein>
    <submittedName>
        <fullName evidence="10">Multiple sugar transport system permease protein</fullName>
    </submittedName>
</protein>
<evidence type="ECO:0000259" key="9">
    <source>
        <dbReference type="PROSITE" id="PS50928"/>
    </source>
</evidence>
<keyword evidence="3" id="KW-1003">Cell membrane</keyword>
<dbReference type="PANTHER" id="PTHR43744:SF12">
    <property type="entry name" value="ABC TRANSPORTER PERMEASE PROTEIN MG189-RELATED"/>
    <property type="match status" value="1"/>
</dbReference>
<evidence type="ECO:0000256" key="4">
    <source>
        <dbReference type="ARBA" id="ARBA00022692"/>
    </source>
</evidence>
<keyword evidence="4 7" id="KW-0812">Transmembrane</keyword>
<evidence type="ECO:0000256" key="5">
    <source>
        <dbReference type="ARBA" id="ARBA00022989"/>
    </source>
</evidence>
<dbReference type="RefSeq" id="WP_082724623.1">
    <property type="nucleotide sequence ID" value="NZ_FNSQ01000005.1"/>
</dbReference>
<keyword evidence="10" id="KW-0762">Sugar transport</keyword>